<protein>
    <submittedName>
        <fullName evidence="3">Uncharacterized protein</fullName>
    </submittedName>
</protein>
<evidence type="ECO:0000256" key="2">
    <source>
        <dbReference type="SAM" id="MobiDB-lite"/>
    </source>
</evidence>
<sequence>MAGLCEGDNEPPGSLKATYSLKDKLDILKRLDEGETVSGIPRSTIHDWKRNRAALEEYCASTSSNDKRRALKQFTYLQMAFKEPQGSLPPSHKPAIGPYPVQD</sequence>
<dbReference type="EMBL" id="JAJSOF020000037">
    <property type="protein sequence ID" value="KAJ4428007.1"/>
    <property type="molecule type" value="Genomic_DNA"/>
</dbReference>
<name>A0ABQ8S1Z5_PERAM</name>
<organism evidence="3 4">
    <name type="scientific">Periplaneta americana</name>
    <name type="common">American cockroach</name>
    <name type="synonym">Blatta americana</name>
    <dbReference type="NCBI Taxonomy" id="6978"/>
    <lineage>
        <taxon>Eukaryota</taxon>
        <taxon>Metazoa</taxon>
        <taxon>Ecdysozoa</taxon>
        <taxon>Arthropoda</taxon>
        <taxon>Hexapoda</taxon>
        <taxon>Insecta</taxon>
        <taxon>Pterygota</taxon>
        <taxon>Neoptera</taxon>
        <taxon>Polyneoptera</taxon>
        <taxon>Dictyoptera</taxon>
        <taxon>Blattodea</taxon>
        <taxon>Blattoidea</taxon>
        <taxon>Blattidae</taxon>
        <taxon>Blattinae</taxon>
        <taxon>Periplaneta</taxon>
    </lineage>
</organism>
<comment type="subcellular location">
    <subcellularLocation>
        <location evidence="1">Nucleus</location>
    </subcellularLocation>
</comment>
<evidence type="ECO:0000313" key="3">
    <source>
        <dbReference type="EMBL" id="KAJ4428007.1"/>
    </source>
</evidence>
<proteinExistence type="predicted"/>
<dbReference type="SUPFAM" id="SSF46689">
    <property type="entry name" value="Homeodomain-like"/>
    <property type="match status" value="1"/>
</dbReference>
<reference evidence="3 4" key="1">
    <citation type="journal article" date="2022" name="Allergy">
        <title>Genome assembly and annotation of Periplaneta americana reveal a comprehensive cockroach allergen profile.</title>
        <authorList>
            <person name="Wang L."/>
            <person name="Xiong Q."/>
            <person name="Saelim N."/>
            <person name="Wang L."/>
            <person name="Nong W."/>
            <person name="Wan A.T."/>
            <person name="Shi M."/>
            <person name="Liu X."/>
            <person name="Cao Q."/>
            <person name="Hui J.H.L."/>
            <person name="Sookrung N."/>
            <person name="Leung T.F."/>
            <person name="Tungtrongchitr A."/>
            <person name="Tsui S.K.W."/>
        </authorList>
    </citation>
    <scope>NUCLEOTIDE SEQUENCE [LARGE SCALE GENOMIC DNA]</scope>
    <source>
        <strain evidence="3">PWHHKU_190912</strain>
    </source>
</reference>
<comment type="caution">
    <text evidence="3">The sequence shown here is derived from an EMBL/GenBank/DDBJ whole genome shotgun (WGS) entry which is preliminary data.</text>
</comment>
<dbReference type="Proteomes" id="UP001148838">
    <property type="component" value="Unassembled WGS sequence"/>
</dbReference>
<dbReference type="InterPro" id="IPR009057">
    <property type="entry name" value="Homeodomain-like_sf"/>
</dbReference>
<evidence type="ECO:0000256" key="1">
    <source>
        <dbReference type="ARBA" id="ARBA00004123"/>
    </source>
</evidence>
<gene>
    <name evidence="3" type="ORF">ANN_24021</name>
</gene>
<accession>A0ABQ8S1Z5</accession>
<evidence type="ECO:0000313" key="4">
    <source>
        <dbReference type="Proteomes" id="UP001148838"/>
    </source>
</evidence>
<feature type="region of interest" description="Disordered" evidence="2">
    <location>
        <begin position="83"/>
        <end position="103"/>
    </location>
</feature>
<keyword evidence="4" id="KW-1185">Reference proteome</keyword>